<feature type="domain" description="Multidrug resistance protein MdtA-like C-terminal permuted SH3" evidence="5">
    <location>
        <begin position="310"/>
        <end position="355"/>
    </location>
</feature>
<evidence type="ECO:0000313" key="7">
    <source>
        <dbReference type="EMBL" id="TWR26258.1"/>
    </source>
</evidence>
<sequence length="366" mass="39599">MKQRFNLRAMYVPAAFSLLLLSACNSHKENTDERQPYVIPDSLARTLKVDTATTSNVTDALKFNGMVDFDADKVANIYPLVSGTASGITVMPGDYVKAGQVLGTVSSSEMANFSSSLVNAEAQVTVAKKQLDQQKQLYNSGLASQVDITTAQANYTEAEAALIAAKRVLSVNGNNTNGKYLIKTPVPGFVVQKNVNNGTNIRTDNNAPLFVVSDLQSVWVQANVYEENISKVHNGDTAEVSTVAYPDKVFKGVVNRVMNVLDPTTKVMKIRVVLNNPGYLLKPQMFATVAINNTESQQATTIASSALIFDHSQYYVIVLHPNNKPELRGVDVISINGSKAYIRSGVKPGDRLVASDAILIYGSLNS</sequence>
<evidence type="ECO:0000256" key="1">
    <source>
        <dbReference type="ARBA" id="ARBA00009477"/>
    </source>
</evidence>
<name>A0A563U4I6_9SPHI</name>
<dbReference type="GO" id="GO:0030313">
    <property type="term" value="C:cell envelope"/>
    <property type="evidence" value="ECO:0007669"/>
    <property type="project" value="TreeGrafter"/>
</dbReference>
<organism evidence="7 8">
    <name type="scientific">Mucilaginibacter achroorhodeus</name>
    <dbReference type="NCBI Taxonomy" id="2599294"/>
    <lineage>
        <taxon>Bacteria</taxon>
        <taxon>Pseudomonadati</taxon>
        <taxon>Bacteroidota</taxon>
        <taxon>Sphingobacteriia</taxon>
        <taxon>Sphingobacteriales</taxon>
        <taxon>Sphingobacteriaceae</taxon>
        <taxon>Mucilaginibacter</taxon>
    </lineage>
</organism>
<comment type="caution">
    <text evidence="7">The sequence shown here is derived from an EMBL/GenBank/DDBJ whole genome shotgun (WGS) entry which is preliminary data.</text>
</comment>
<dbReference type="Pfam" id="PF25973">
    <property type="entry name" value="BSH_CzcB"/>
    <property type="match status" value="1"/>
</dbReference>
<dbReference type="NCBIfam" id="TIGR01730">
    <property type="entry name" value="RND_mfp"/>
    <property type="match status" value="1"/>
</dbReference>
<dbReference type="RefSeq" id="WP_146271514.1">
    <property type="nucleotide sequence ID" value="NZ_VOEI01000003.1"/>
</dbReference>
<evidence type="ECO:0000256" key="2">
    <source>
        <dbReference type="ARBA" id="ARBA00022448"/>
    </source>
</evidence>
<feature type="signal peptide" evidence="3">
    <location>
        <begin position="1"/>
        <end position="28"/>
    </location>
</feature>
<evidence type="ECO:0000259" key="6">
    <source>
        <dbReference type="Pfam" id="PF25973"/>
    </source>
</evidence>
<evidence type="ECO:0000259" key="5">
    <source>
        <dbReference type="Pfam" id="PF25967"/>
    </source>
</evidence>
<feature type="domain" description="CzcB-like barrel-sandwich hybrid" evidence="6">
    <location>
        <begin position="74"/>
        <end position="214"/>
    </location>
</feature>
<feature type="chain" id="PRO_5021848198" evidence="3">
    <location>
        <begin position="29"/>
        <end position="366"/>
    </location>
</feature>
<dbReference type="Pfam" id="PF25954">
    <property type="entry name" value="Beta-barrel_RND_2"/>
    <property type="match status" value="1"/>
</dbReference>
<dbReference type="InterPro" id="IPR006143">
    <property type="entry name" value="RND_pump_MFP"/>
</dbReference>
<dbReference type="InterPro" id="IPR058647">
    <property type="entry name" value="BSH_CzcB-like"/>
</dbReference>
<dbReference type="Gene3D" id="2.40.420.20">
    <property type="match status" value="1"/>
</dbReference>
<proteinExistence type="inferred from homology"/>
<dbReference type="GO" id="GO:0015679">
    <property type="term" value="P:plasma membrane copper ion transport"/>
    <property type="evidence" value="ECO:0007669"/>
    <property type="project" value="TreeGrafter"/>
</dbReference>
<gene>
    <name evidence="7" type="ORF">FPZ42_11590</name>
</gene>
<dbReference type="EMBL" id="VOEI01000003">
    <property type="protein sequence ID" value="TWR26258.1"/>
    <property type="molecule type" value="Genomic_DNA"/>
</dbReference>
<keyword evidence="8" id="KW-1185">Reference proteome</keyword>
<accession>A0A563U4I6</accession>
<dbReference type="InterPro" id="IPR058792">
    <property type="entry name" value="Beta-barrel_RND_2"/>
</dbReference>
<dbReference type="GO" id="GO:0015562">
    <property type="term" value="F:efflux transmembrane transporter activity"/>
    <property type="evidence" value="ECO:0007669"/>
    <property type="project" value="InterPro"/>
</dbReference>
<keyword evidence="2" id="KW-0813">Transport</keyword>
<evidence type="ECO:0000256" key="3">
    <source>
        <dbReference type="SAM" id="SignalP"/>
    </source>
</evidence>
<keyword evidence="3" id="KW-0732">Signal</keyword>
<feature type="domain" description="CusB-like beta-barrel" evidence="4">
    <location>
        <begin position="217"/>
        <end position="293"/>
    </location>
</feature>
<dbReference type="InterPro" id="IPR051909">
    <property type="entry name" value="MFP_Cation_Efflux"/>
</dbReference>
<evidence type="ECO:0000259" key="4">
    <source>
        <dbReference type="Pfam" id="PF25954"/>
    </source>
</evidence>
<dbReference type="AlphaFoldDB" id="A0A563U4I6"/>
<dbReference type="FunFam" id="2.40.30.170:FF:000010">
    <property type="entry name" value="Efflux RND transporter periplasmic adaptor subunit"/>
    <property type="match status" value="1"/>
</dbReference>
<dbReference type="OrthoDB" id="9806939at2"/>
<reference evidence="7 8" key="1">
    <citation type="submission" date="2019-07" db="EMBL/GenBank/DDBJ databases">
        <authorList>
            <person name="Kim J."/>
        </authorList>
    </citation>
    <scope>NUCLEOTIDE SEQUENCE [LARGE SCALE GENOMIC DNA]</scope>
    <source>
        <strain evidence="7 8">MJ1a</strain>
    </source>
</reference>
<dbReference type="InterPro" id="IPR058627">
    <property type="entry name" value="MdtA-like_C"/>
</dbReference>
<dbReference type="PROSITE" id="PS51257">
    <property type="entry name" value="PROKAR_LIPOPROTEIN"/>
    <property type="match status" value="1"/>
</dbReference>
<protein>
    <submittedName>
        <fullName evidence="7">Efflux RND transporter periplasmic adaptor subunit</fullName>
    </submittedName>
</protein>
<dbReference type="PANTHER" id="PTHR30097:SF4">
    <property type="entry name" value="SLR6042 PROTEIN"/>
    <property type="match status" value="1"/>
</dbReference>
<comment type="similarity">
    <text evidence="1">Belongs to the membrane fusion protein (MFP) (TC 8.A.1) family.</text>
</comment>
<dbReference type="Proteomes" id="UP000318010">
    <property type="component" value="Unassembled WGS sequence"/>
</dbReference>
<dbReference type="PANTHER" id="PTHR30097">
    <property type="entry name" value="CATION EFFLUX SYSTEM PROTEIN CUSB"/>
    <property type="match status" value="1"/>
</dbReference>
<dbReference type="Pfam" id="PF25967">
    <property type="entry name" value="RND-MFP_C"/>
    <property type="match status" value="1"/>
</dbReference>
<dbReference type="GO" id="GO:0060003">
    <property type="term" value="P:copper ion export"/>
    <property type="evidence" value="ECO:0007669"/>
    <property type="project" value="TreeGrafter"/>
</dbReference>
<dbReference type="Gene3D" id="2.40.30.170">
    <property type="match status" value="1"/>
</dbReference>
<evidence type="ECO:0000313" key="8">
    <source>
        <dbReference type="Proteomes" id="UP000318010"/>
    </source>
</evidence>
<dbReference type="SUPFAM" id="SSF111369">
    <property type="entry name" value="HlyD-like secretion proteins"/>
    <property type="match status" value="1"/>
</dbReference>
<dbReference type="GO" id="GO:0016020">
    <property type="term" value="C:membrane"/>
    <property type="evidence" value="ECO:0007669"/>
    <property type="project" value="InterPro"/>
</dbReference>
<dbReference type="Gene3D" id="1.20.1600.10">
    <property type="entry name" value="Outer membrane efflux proteins (OEP)"/>
    <property type="match status" value="1"/>
</dbReference>